<evidence type="ECO:0000256" key="7">
    <source>
        <dbReference type="ARBA" id="ARBA00023157"/>
    </source>
</evidence>
<organism evidence="16 17">
    <name type="scientific">Acaromyces ingoldii</name>
    <dbReference type="NCBI Taxonomy" id="215250"/>
    <lineage>
        <taxon>Eukaryota</taxon>
        <taxon>Fungi</taxon>
        <taxon>Dikarya</taxon>
        <taxon>Basidiomycota</taxon>
        <taxon>Ustilaginomycotina</taxon>
        <taxon>Exobasidiomycetes</taxon>
        <taxon>Exobasidiales</taxon>
        <taxon>Cryptobasidiaceae</taxon>
        <taxon>Acaromyces</taxon>
    </lineage>
</organism>
<evidence type="ECO:0000256" key="6">
    <source>
        <dbReference type="ARBA" id="ARBA00023002"/>
    </source>
</evidence>
<dbReference type="Proteomes" id="UP000245768">
    <property type="component" value="Unassembled WGS sequence"/>
</dbReference>
<dbReference type="FunFam" id="3.40.30.10:FF:000157">
    <property type="entry name" value="DOT5p Nuclear thiol peroxidase"/>
    <property type="match status" value="1"/>
</dbReference>
<dbReference type="SUPFAM" id="SSF52833">
    <property type="entry name" value="Thioredoxin-like"/>
    <property type="match status" value="1"/>
</dbReference>
<dbReference type="GO" id="GO:0005737">
    <property type="term" value="C:cytoplasm"/>
    <property type="evidence" value="ECO:0007669"/>
    <property type="project" value="TreeGrafter"/>
</dbReference>
<comment type="subunit">
    <text evidence="2">Monomer.</text>
</comment>
<dbReference type="GO" id="GO:0005634">
    <property type="term" value="C:nucleus"/>
    <property type="evidence" value="ECO:0007669"/>
    <property type="project" value="UniProtKB-SubCell"/>
</dbReference>
<comment type="catalytic activity">
    <reaction evidence="12">
        <text>a hydroperoxide + [thioredoxin]-dithiol = an alcohol + [thioredoxin]-disulfide + H2O</text>
        <dbReference type="Rhea" id="RHEA:62620"/>
        <dbReference type="Rhea" id="RHEA-COMP:10698"/>
        <dbReference type="Rhea" id="RHEA-COMP:10700"/>
        <dbReference type="ChEBI" id="CHEBI:15377"/>
        <dbReference type="ChEBI" id="CHEBI:29950"/>
        <dbReference type="ChEBI" id="CHEBI:30879"/>
        <dbReference type="ChEBI" id="CHEBI:35924"/>
        <dbReference type="ChEBI" id="CHEBI:50058"/>
        <dbReference type="EC" id="1.11.1.24"/>
    </reaction>
</comment>
<dbReference type="InterPro" id="IPR050924">
    <property type="entry name" value="Peroxiredoxin_BCP/PrxQ"/>
</dbReference>
<dbReference type="Pfam" id="PF00578">
    <property type="entry name" value="AhpC-TSA"/>
    <property type="match status" value="1"/>
</dbReference>
<keyword evidence="6" id="KW-0560">Oxidoreductase</keyword>
<keyword evidence="7" id="KW-1015">Disulfide bond</keyword>
<keyword evidence="5" id="KW-0049">Antioxidant</keyword>
<evidence type="ECO:0000256" key="4">
    <source>
        <dbReference type="ARBA" id="ARBA00022559"/>
    </source>
</evidence>
<dbReference type="OrthoDB" id="338622at2759"/>
<sequence length="235" mass="24034">MAASSSAENSETRRASSRIAARGPTTAPAAIAPSSTAASATKAPTSASKKRSAEESAAPTSSKKKTPAATAASAGGDSSIENASASKAAKKGGPLQVGEKLPAVKLQTQSGASIDAASLKSAVLFTYPKANTPGCTTQACAYRDAHASFSSHTVYGLSNDSPKSLASWKDKKSLPYDLLSDPKRELIKALTGSDAKTVRSHFVIDDQGKLAYSSIQVKPVDSASDALAFIEKAKK</sequence>
<dbReference type="GO" id="GO:0045454">
    <property type="term" value="P:cell redox homeostasis"/>
    <property type="evidence" value="ECO:0007669"/>
    <property type="project" value="TreeGrafter"/>
</dbReference>
<comment type="similarity">
    <text evidence="11">Belongs to the peroxiredoxin family. BCP/PrxQ subfamily.</text>
</comment>
<feature type="region of interest" description="Disordered" evidence="14">
    <location>
        <begin position="1"/>
        <end position="98"/>
    </location>
</feature>
<dbReference type="Gene3D" id="3.40.30.10">
    <property type="entry name" value="Glutaredoxin"/>
    <property type="match status" value="1"/>
</dbReference>
<dbReference type="PROSITE" id="PS51352">
    <property type="entry name" value="THIOREDOXIN_2"/>
    <property type="match status" value="1"/>
</dbReference>
<evidence type="ECO:0000259" key="15">
    <source>
        <dbReference type="PROSITE" id="PS51352"/>
    </source>
</evidence>
<dbReference type="CDD" id="cd03017">
    <property type="entry name" value="PRX_BCP"/>
    <property type="match status" value="1"/>
</dbReference>
<dbReference type="GO" id="GO:0008379">
    <property type="term" value="F:thioredoxin peroxidase activity"/>
    <property type="evidence" value="ECO:0007669"/>
    <property type="project" value="TreeGrafter"/>
</dbReference>
<dbReference type="InParanoid" id="A0A316YMY5"/>
<name>A0A316YMY5_9BASI</name>
<feature type="compositionally biased region" description="Low complexity" evidence="14">
    <location>
        <begin position="55"/>
        <end position="74"/>
    </location>
</feature>
<protein>
    <recommendedName>
        <fullName evidence="3">thioredoxin-dependent peroxiredoxin</fullName>
        <ecNumber evidence="3">1.11.1.24</ecNumber>
    </recommendedName>
    <alternativeName>
        <fullName evidence="13">Nuclear thiol peroxidase</fullName>
    </alternativeName>
    <alternativeName>
        <fullName evidence="10">Thioredoxin peroxidase</fullName>
    </alternativeName>
</protein>
<comment type="subcellular location">
    <subcellularLocation>
        <location evidence="1">Nucleus</location>
    </subcellularLocation>
</comment>
<evidence type="ECO:0000313" key="16">
    <source>
        <dbReference type="EMBL" id="PWN89115.1"/>
    </source>
</evidence>
<evidence type="ECO:0000256" key="8">
    <source>
        <dbReference type="ARBA" id="ARBA00023242"/>
    </source>
</evidence>
<dbReference type="InterPro" id="IPR000866">
    <property type="entry name" value="AhpC/TSA"/>
</dbReference>
<accession>A0A316YMY5</accession>
<evidence type="ECO:0000256" key="10">
    <source>
        <dbReference type="ARBA" id="ARBA00032824"/>
    </source>
</evidence>
<dbReference type="STRING" id="215250.A0A316YMY5"/>
<keyword evidence="8" id="KW-0539">Nucleus</keyword>
<dbReference type="RefSeq" id="XP_025376313.1">
    <property type="nucleotide sequence ID" value="XM_025523600.1"/>
</dbReference>
<gene>
    <name evidence="16" type="ORF">FA10DRAFT_280228</name>
</gene>
<dbReference type="FunCoup" id="A0A316YMY5">
    <property type="interactions" value="174"/>
</dbReference>
<keyword evidence="17" id="KW-1185">Reference proteome</keyword>
<dbReference type="AlphaFoldDB" id="A0A316YMY5"/>
<feature type="domain" description="Thioredoxin" evidence="15">
    <location>
        <begin position="95"/>
        <end position="235"/>
    </location>
</feature>
<keyword evidence="4" id="KW-0575">Peroxidase</keyword>
<evidence type="ECO:0000256" key="12">
    <source>
        <dbReference type="ARBA" id="ARBA00049091"/>
    </source>
</evidence>
<evidence type="ECO:0000256" key="5">
    <source>
        <dbReference type="ARBA" id="ARBA00022862"/>
    </source>
</evidence>
<dbReference type="GO" id="GO:0034599">
    <property type="term" value="P:cellular response to oxidative stress"/>
    <property type="evidence" value="ECO:0007669"/>
    <property type="project" value="TreeGrafter"/>
</dbReference>
<evidence type="ECO:0000256" key="1">
    <source>
        <dbReference type="ARBA" id="ARBA00004123"/>
    </source>
</evidence>
<evidence type="ECO:0000256" key="14">
    <source>
        <dbReference type="SAM" id="MobiDB-lite"/>
    </source>
</evidence>
<dbReference type="PANTHER" id="PTHR42801">
    <property type="entry name" value="THIOREDOXIN-DEPENDENT PEROXIDE REDUCTASE"/>
    <property type="match status" value="1"/>
</dbReference>
<dbReference type="PANTHER" id="PTHR42801:SF23">
    <property type="entry name" value="PEROXIREDOXIN DOT5"/>
    <property type="match status" value="1"/>
</dbReference>
<dbReference type="GeneID" id="37045516"/>
<dbReference type="InterPro" id="IPR036249">
    <property type="entry name" value="Thioredoxin-like_sf"/>
</dbReference>
<evidence type="ECO:0000313" key="17">
    <source>
        <dbReference type="Proteomes" id="UP000245768"/>
    </source>
</evidence>
<proteinExistence type="inferred from homology"/>
<feature type="compositionally biased region" description="Low complexity" evidence="14">
    <location>
        <begin position="18"/>
        <end position="47"/>
    </location>
</feature>
<keyword evidence="9" id="KW-0676">Redox-active center</keyword>
<evidence type="ECO:0000256" key="3">
    <source>
        <dbReference type="ARBA" id="ARBA00013017"/>
    </source>
</evidence>
<evidence type="ECO:0000256" key="13">
    <source>
        <dbReference type="ARBA" id="ARBA00077538"/>
    </source>
</evidence>
<dbReference type="EMBL" id="KZ819637">
    <property type="protein sequence ID" value="PWN89115.1"/>
    <property type="molecule type" value="Genomic_DNA"/>
</dbReference>
<reference evidence="16 17" key="1">
    <citation type="journal article" date="2018" name="Mol. Biol. Evol.">
        <title>Broad Genomic Sampling Reveals a Smut Pathogenic Ancestry of the Fungal Clade Ustilaginomycotina.</title>
        <authorList>
            <person name="Kijpornyongpan T."/>
            <person name="Mondo S.J."/>
            <person name="Barry K."/>
            <person name="Sandor L."/>
            <person name="Lee J."/>
            <person name="Lipzen A."/>
            <person name="Pangilinan J."/>
            <person name="LaButti K."/>
            <person name="Hainaut M."/>
            <person name="Henrissat B."/>
            <person name="Grigoriev I.V."/>
            <person name="Spatafora J.W."/>
            <person name="Aime M.C."/>
        </authorList>
    </citation>
    <scope>NUCLEOTIDE SEQUENCE [LARGE SCALE GENOMIC DNA]</scope>
    <source>
        <strain evidence="16 17">MCA 4198</strain>
    </source>
</reference>
<dbReference type="InterPro" id="IPR013766">
    <property type="entry name" value="Thioredoxin_domain"/>
</dbReference>
<evidence type="ECO:0000256" key="9">
    <source>
        <dbReference type="ARBA" id="ARBA00023284"/>
    </source>
</evidence>
<dbReference type="EC" id="1.11.1.24" evidence="3"/>
<evidence type="ECO:0000256" key="11">
    <source>
        <dbReference type="ARBA" id="ARBA00038489"/>
    </source>
</evidence>
<evidence type="ECO:0000256" key="2">
    <source>
        <dbReference type="ARBA" id="ARBA00011245"/>
    </source>
</evidence>